<accession>A0ABZ3CKU5</accession>
<dbReference type="PANTHER" id="PTHR36178">
    <property type="entry name" value="SLR0625 PROTEIN"/>
    <property type="match status" value="1"/>
</dbReference>
<feature type="transmembrane region" description="Helical" evidence="1">
    <location>
        <begin position="68"/>
        <end position="90"/>
    </location>
</feature>
<dbReference type="Proteomes" id="UP001455384">
    <property type="component" value="Chromosome"/>
</dbReference>
<feature type="transmembrane region" description="Helical" evidence="1">
    <location>
        <begin position="401"/>
        <end position="419"/>
    </location>
</feature>
<gene>
    <name evidence="2" type="ORF">RQP18_05595</name>
</gene>
<sequence>MLPNEVIDSGTLNNLFFYIMMMGLLLVLAVFIRLKFKIFKKYFIPAALIAGVIGLGLGPYGLNLFSEAMVSTWGSLAGILISIVFAPMLLGMRKSDSKGKSKLMLRHLVYSYTASLLQIGVPLVVAALVIVPLFDLNEMFGTIIEVGWAGGHGTAAGMMEVYTDLGWAEGGSLAVTTATIAIVFGIISGVIMINHGVKKGYTSVVKSTEEIKGENKDDLINIENQKLNSKGTLNPDMVEGYAFHLGLISIAVIIGWFIQQFVTLFVTGIPLFPLAMIGGLIVNAIIMRTKYSVTIDKHTLNRIQGLALDFLVLGAVASIQIPVVINFALPLLIITAVSIALLLWYFYYLGPKFFPEEWFENAIVHYGAYSGVTAIGLMLLRTADPEMKTEAGQGFALRAPFYSPILGGGLITSIIPVLVVNSGALLIGLGAIGIVIILLIISHFTGLINIMPSRSVKLSRARSN</sequence>
<feature type="transmembrane region" description="Helical" evidence="1">
    <location>
        <begin position="264"/>
        <end position="286"/>
    </location>
</feature>
<evidence type="ECO:0000313" key="2">
    <source>
        <dbReference type="EMBL" id="WZX30667.1"/>
    </source>
</evidence>
<evidence type="ECO:0000256" key="1">
    <source>
        <dbReference type="SAM" id="Phobius"/>
    </source>
</evidence>
<dbReference type="EMBL" id="CP138333">
    <property type="protein sequence ID" value="WZX30667.1"/>
    <property type="molecule type" value="Genomic_DNA"/>
</dbReference>
<name>A0ABZ3CKU5_9STAP</name>
<feature type="transmembrane region" description="Helical" evidence="1">
    <location>
        <begin position="426"/>
        <end position="450"/>
    </location>
</feature>
<keyword evidence="1" id="KW-0812">Transmembrane</keyword>
<proteinExistence type="predicted"/>
<keyword evidence="1" id="KW-0472">Membrane</keyword>
<dbReference type="Pfam" id="PF03616">
    <property type="entry name" value="Glt_symporter"/>
    <property type="match status" value="1"/>
</dbReference>
<keyword evidence="1" id="KW-1133">Transmembrane helix</keyword>
<evidence type="ECO:0000313" key="3">
    <source>
        <dbReference type="Proteomes" id="UP001455384"/>
    </source>
</evidence>
<reference evidence="3" key="1">
    <citation type="submission" date="2023-10" db="EMBL/GenBank/DDBJ databases">
        <title>Genome analysis and identification of Salinococcus sp. Bachu38 nov., a PGPR from the rhizosphere of Tamarix.</title>
        <authorList>
            <person name="Liang Z."/>
            <person name="Zhang X."/>
            <person name="Jia J."/>
            <person name="Chen X."/>
            <person name="Wang Y."/>
            <person name="Wang Q."/>
            <person name="Wang R."/>
        </authorList>
    </citation>
    <scope>NUCLEOTIDE SEQUENCE [LARGE SCALE GENOMIC DNA]</scope>
    <source>
        <strain evidence="3">Bachu38</strain>
    </source>
</reference>
<dbReference type="RefSeq" id="WP_342389178.1">
    <property type="nucleotide sequence ID" value="NZ_CP138333.2"/>
</dbReference>
<protein>
    <submittedName>
        <fullName evidence="2">Sodium/glutamate symporter</fullName>
    </submittedName>
</protein>
<keyword evidence="3" id="KW-1185">Reference proteome</keyword>
<feature type="transmembrane region" description="Helical" evidence="1">
    <location>
        <begin position="173"/>
        <end position="193"/>
    </location>
</feature>
<feature type="transmembrane region" description="Helical" evidence="1">
    <location>
        <begin position="15"/>
        <end position="36"/>
    </location>
</feature>
<organism evidence="2 3">
    <name type="scientific">Salinicoccus bachuensis</name>
    <dbReference type="NCBI Taxonomy" id="3136731"/>
    <lineage>
        <taxon>Bacteria</taxon>
        <taxon>Bacillati</taxon>
        <taxon>Bacillota</taxon>
        <taxon>Bacilli</taxon>
        <taxon>Bacillales</taxon>
        <taxon>Staphylococcaceae</taxon>
        <taxon>Salinicoccus</taxon>
    </lineage>
</organism>
<dbReference type="InterPro" id="IPR004445">
    <property type="entry name" value="GltS"/>
</dbReference>
<feature type="transmembrane region" description="Helical" evidence="1">
    <location>
        <begin position="43"/>
        <end position="62"/>
    </location>
</feature>
<feature type="transmembrane region" description="Helical" evidence="1">
    <location>
        <begin position="331"/>
        <end position="350"/>
    </location>
</feature>
<feature type="transmembrane region" description="Helical" evidence="1">
    <location>
        <begin position="110"/>
        <end position="134"/>
    </location>
</feature>
<feature type="transmembrane region" description="Helical" evidence="1">
    <location>
        <begin position="240"/>
        <end position="258"/>
    </location>
</feature>
<dbReference type="PANTHER" id="PTHR36178:SF1">
    <property type="entry name" value="SODIUM_GLUTAMATE SYMPORTER"/>
    <property type="match status" value="1"/>
</dbReference>
<feature type="transmembrane region" description="Helical" evidence="1">
    <location>
        <begin position="362"/>
        <end position="381"/>
    </location>
</feature>